<keyword evidence="1" id="KW-0812">Transmembrane</keyword>
<dbReference type="AlphaFoldDB" id="A0A6A5K387"/>
<dbReference type="Proteomes" id="UP000800040">
    <property type="component" value="Unassembled WGS sequence"/>
</dbReference>
<accession>A0A6A5K387</accession>
<keyword evidence="1" id="KW-0472">Membrane</keyword>
<evidence type="ECO:0008006" key="4">
    <source>
        <dbReference type="Google" id="ProtNLM"/>
    </source>
</evidence>
<keyword evidence="1" id="KW-1133">Transmembrane helix</keyword>
<dbReference type="EMBL" id="ML975393">
    <property type="protein sequence ID" value="KAF1830536.1"/>
    <property type="molecule type" value="Genomic_DNA"/>
</dbReference>
<protein>
    <recommendedName>
        <fullName evidence="4">Transmembrane protein</fullName>
    </recommendedName>
</protein>
<reference evidence="2" key="1">
    <citation type="submission" date="2020-01" db="EMBL/GenBank/DDBJ databases">
        <authorList>
            <consortium name="DOE Joint Genome Institute"/>
            <person name="Haridas S."/>
            <person name="Albert R."/>
            <person name="Binder M."/>
            <person name="Bloem J."/>
            <person name="Labutti K."/>
            <person name="Salamov A."/>
            <person name="Andreopoulos B."/>
            <person name="Baker S.E."/>
            <person name="Barry K."/>
            <person name="Bills G."/>
            <person name="Bluhm B.H."/>
            <person name="Cannon C."/>
            <person name="Castanera R."/>
            <person name="Culley D.E."/>
            <person name="Daum C."/>
            <person name="Ezra D."/>
            <person name="Gonzalez J.B."/>
            <person name="Henrissat B."/>
            <person name="Kuo A."/>
            <person name="Liang C."/>
            <person name="Lipzen A."/>
            <person name="Lutzoni F."/>
            <person name="Magnuson J."/>
            <person name="Mondo S."/>
            <person name="Nolan M."/>
            <person name="Ohm R."/>
            <person name="Pangilinan J."/>
            <person name="Park H.-J."/>
            <person name="Ramirez L."/>
            <person name="Alfaro M."/>
            <person name="Sun H."/>
            <person name="Tritt A."/>
            <person name="Yoshinaga Y."/>
            <person name="Zwiers L.-H."/>
            <person name="Turgeon B.G."/>
            <person name="Goodwin S.B."/>
            <person name="Spatafora J.W."/>
            <person name="Crous P.W."/>
            <person name="Grigoriev I.V."/>
        </authorList>
    </citation>
    <scope>NUCLEOTIDE SEQUENCE</scope>
    <source>
        <strain evidence="2">P77</strain>
    </source>
</reference>
<sequence length="161" mass="18407">MYIPRTHAPMYHHHHSRKMFRTIPLHYQFRYPNITAPHLNDSTMRNRTSHSPPPLVLLSTPRSISIHFHRFDAVRRFGLVFESWFVLLLGGGGGGGGGLSFFLRMCFCFCFCAFEWFVCVQLDYVLWGWVFGGLGLLGWVWGYLAFVIVDTGLLGDVGVHG</sequence>
<evidence type="ECO:0000313" key="2">
    <source>
        <dbReference type="EMBL" id="KAF1830536.1"/>
    </source>
</evidence>
<feature type="transmembrane region" description="Helical" evidence="1">
    <location>
        <begin position="77"/>
        <end position="95"/>
    </location>
</feature>
<proteinExistence type="predicted"/>
<gene>
    <name evidence="2" type="ORF">BDW02DRAFT_98822</name>
</gene>
<feature type="transmembrane region" description="Helical" evidence="1">
    <location>
        <begin position="126"/>
        <end position="149"/>
    </location>
</feature>
<keyword evidence="3" id="KW-1185">Reference proteome</keyword>
<feature type="transmembrane region" description="Helical" evidence="1">
    <location>
        <begin position="101"/>
        <end position="119"/>
    </location>
</feature>
<organism evidence="2 3">
    <name type="scientific">Decorospora gaudefroyi</name>
    <dbReference type="NCBI Taxonomy" id="184978"/>
    <lineage>
        <taxon>Eukaryota</taxon>
        <taxon>Fungi</taxon>
        <taxon>Dikarya</taxon>
        <taxon>Ascomycota</taxon>
        <taxon>Pezizomycotina</taxon>
        <taxon>Dothideomycetes</taxon>
        <taxon>Pleosporomycetidae</taxon>
        <taxon>Pleosporales</taxon>
        <taxon>Pleosporineae</taxon>
        <taxon>Pleosporaceae</taxon>
        <taxon>Decorospora</taxon>
    </lineage>
</organism>
<evidence type="ECO:0000256" key="1">
    <source>
        <dbReference type="SAM" id="Phobius"/>
    </source>
</evidence>
<evidence type="ECO:0000313" key="3">
    <source>
        <dbReference type="Proteomes" id="UP000800040"/>
    </source>
</evidence>
<name>A0A6A5K387_9PLEO</name>